<accession>A0A2Z5HS45</accession>
<proteinExistence type="predicted"/>
<keyword evidence="2" id="KW-1185">Reference proteome</keyword>
<evidence type="ECO:0000313" key="2">
    <source>
        <dbReference type="Proteomes" id="UP000252847"/>
    </source>
</evidence>
<protein>
    <submittedName>
        <fullName evidence="1">Uncharacterized protein</fullName>
    </submittedName>
</protein>
<sequence>MPACFLNIQPRNPYIPLHMIAIMLDIKCCGDRNRTCFHRCAADCSTRGGQLHD</sequence>
<evidence type="ECO:0000313" key="1">
    <source>
        <dbReference type="EMBL" id="AXC43011.1"/>
    </source>
</evidence>
<dbReference type="Proteomes" id="UP000252847">
    <property type="component" value="Segment"/>
</dbReference>
<reference evidence="2" key="1">
    <citation type="submission" date="2018-05" db="EMBL/GenBank/DDBJ databases">
        <title>Complete Genome of Salmonella typhimurium siphophage Skate.</title>
        <authorList>
            <person name="Rohren M.E."/>
            <person name="Xie Y."/>
            <person name="O'Leary C."/>
            <person name="Liu M."/>
            <person name="Young R.F."/>
        </authorList>
    </citation>
    <scope>NUCLEOTIDE SEQUENCE [LARGE SCALE GENOMIC DNA]</scope>
</reference>
<gene>
    <name evidence="1" type="ORF">CPT_Skate_053</name>
</gene>
<organism evidence="1 2">
    <name type="scientific">Salmonella phage Skate</name>
    <dbReference type="NCBI Taxonomy" id="2234035"/>
    <lineage>
        <taxon>Viruses</taxon>
        <taxon>Duplodnaviria</taxon>
        <taxon>Heunggongvirae</taxon>
        <taxon>Uroviricota</taxon>
        <taxon>Caudoviricetes</taxon>
        <taxon>Skatevirus</taxon>
        <taxon>Skatevirus skate</taxon>
    </lineage>
</organism>
<dbReference type="EMBL" id="MH321493">
    <property type="protein sequence ID" value="AXC43011.1"/>
    <property type="molecule type" value="Genomic_DNA"/>
</dbReference>
<name>A0A2Z5HS45_9CAUD</name>